<feature type="compositionally biased region" description="Polar residues" evidence="1">
    <location>
        <begin position="474"/>
        <end position="483"/>
    </location>
</feature>
<feature type="compositionally biased region" description="Polar residues" evidence="1">
    <location>
        <begin position="13"/>
        <end position="28"/>
    </location>
</feature>
<proteinExistence type="predicted"/>
<dbReference type="InterPro" id="IPR051642">
    <property type="entry name" value="SWI6-like"/>
</dbReference>
<dbReference type="InterPro" id="IPR003163">
    <property type="entry name" value="Tscrpt_reg_HTH_APSES-type"/>
</dbReference>
<dbReference type="GO" id="GO:0033309">
    <property type="term" value="C:SBF transcription complex"/>
    <property type="evidence" value="ECO:0007669"/>
    <property type="project" value="TreeGrafter"/>
</dbReference>
<dbReference type="Gene3D" id="3.10.260.10">
    <property type="entry name" value="Transcription regulator HTH, APSES-type DNA-binding domain"/>
    <property type="match status" value="1"/>
</dbReference>
<dbReference type="PROSITE" id="PS51299">
    <property type="entry name" value="HTH_APSES"/>
    <property type="match status" value="1"/>
</dbReference>
<feature type="compositionally biased region" description="Basic and acidic residues" evidence="1">
    <location>
        <begin position="462"/>
        <end position="472"/>
    </location>
</feature>
<accession>A0A060TCY4</accession>
<feature type="domain" description="HTH APSES-type" evidence="2">
    <location>
        <begin position="121"/>
        <end position="233"/>
    </location>
</feature>
<sequence>MSGVSGPVLGGAATNNPSQSLASSTNPSMRVPGSMYSRRASLPTGTSSQYPVLYPVHRIPSDATIPPEQESLIPDIPRGMALGDAGSTSTPNGQPGQPAQAGQVSQPGDGQSAQSKVEMKRYATSVDERNFLTVYEYMVNGQWVIWDYYTGYVHLTGLWKAVGNSKADIVKLVDNSPHLEPVIRRVRGGFLKIQGTWLPFNVARTLASRTCFHIRYALIPLFGPDFPNSCLKPGDLGFGQLQLHVTPGTKRRRRSTASGSQSGPGSALSNLNNNSNNNGPSPKKRRQSDNLDRPGPAHMAFGMPSPPPIAPKPLLSQVDSVGPLRRHTFSASSYSLLSPTTRSVKLYENAIDDSSEEEAMPHARQQQRQQHQKLAVLEPQVRPPPLPNRLDFPNQSTLLDSPSEFAQVLQATRSLQQMSAGKYGRRWSTSSLDLGGGFECGGKLWRWDGRSQLQFVGEAHSQEQAERARMESRQLLTSQVNDSPPTPPDYRPPEKVATPKERRGVMDISGLLS</sequence>
<gene>
    <name evidence="3" type="ORF">GNLVRS02_ARAD1D46640g</name>
</gene>
<dbReference type="AlphaFoldDB" id="A0A060TCY4"/>
<evidence type="ECO:0000259" key="2">
    <source>
        <dbReference type="PROSITE" id="PS51299"/>
    </source>
</evidence>
<feature type="compositionally biased region" description="Low complexity" evidence="1">
    <location>
        <begin position="91"/>
        <end position="108"/>
    </location>
</feature>
<protein>
    <submittedName>
        <fullName evidence="3">ARAD1D46640p</fullName>
    </submittedName>
</protein>
<dbReference type="InterPro" id="IPR036887">
    <property type="entry name" value="HTH_APSES_sf"/>
</dbReference>
<evidence type="ECO:0000256" key="1">
    <source>
        <dbReference type="SAM" id="MobiDB-lite"/>
    </source>
</evidence>
<evidence type="ECO:0000313" key="3">
    <source>
        <dbReference type="EMBL" id="CDP38965.1"/>
    </source>
</evidence>
<feature type="compositionally biased region" description="Low complexity" evidence="1">
    <location>
        <begin position="263"/>
        <end position="281"/>
    </location>
</feature>
<dbReference type="SUPFAM" id="SSF54616">
    <property type="entry name" value="DNA-binding domain of Mlu1-box binding protein MBP1"/>
    <property type="match status" value="1"/>
</dbReference>
<dbReference type="GO" id="GO:0030907">
    <property type="term" value="C:MBF transcription complex"/>
    <property type="evidence" value="ECO:0007669"/>
    <property type="project" value="TreeGrafter"/>
</dbReference>
<reference evidence="3" key="2">
    <citation type="submission" date="2014-06" db="EMBL/GenBank/DDBJ databases">
        <title>The complete genome of Blastobotrys (Arxula) adeninivorans LS3 - a yeast of biotechnological interest.</title>
        <authorList>
            <person name="Kunze G."/>
            <person name="Gaillardin C."/>
            <person name="Czernicka M."/>
            <person name="Durrens P."/>
            <person name="Martin T."/>
            <person name="Boer E."/>
            <person name="Gabaldon T."/>
            <person name="Cruz J."/>
            <person name="Talla E."/>
            <person name="Marck C."/>
            <person name="Goffeau A."/>
            <person name="Barbe V."/>
            <person name="Baret P."/>
            <person name="Baronian K."/>
            <person name="Beier S."/>
            <person name="Bleykasten C."/>
            <person name="Bode R."/>
            <person name="Casaregola S."/>
            <person name="Despons L."/>
            <person name="Fairhead C."/>
            <person name="Giersberg M."/>
            <person name="Gierski P."/>
            <person name="Hahnel U."/>
            <person name="Hartmann A."/>
            <person name="Jankowska D."/>
            <person name="Jubin C."/>
            <person name="Jung P."/>
            <person name="Lafontaine I."/>
            <person name="Leh-Louis V."/>
            <person name="Lemaire M."/>
            <person name="Marcet-Houben M."/>
            <person name="Mascher M."/>
            <person name="Morel G."/>
            <person name="Richard G.-F."/>
            <person name="Riechen J."/>
            <person name="Sacerdot C."/>
            <person name="Sarkar A."/>
            <person name="Savel G."/>
            <person name="Schacherer J."/>
            <person name="Sherman D."/>
            <person name="Straub M.-L."/>
            <person name="Stein N."/>
            <person name="Thierry A."/>
            <person name="Trautwein-Schult A."/>
            <person name="Westhof E."/>
            <person name="Worch S."/>
            <person name="Dujon B."/>
            <person name="Souciet J.-L."/>
            <person name="Wincker P."/>
            <person name="Scholz U."/>
            <person name="Neuveglise N."/>
        </authorList>
    </citation>
    <scope>NUCLEOTIDE SEQUENCE</scope>
    <source>
        <strain evidence="3">LS3</strain>
    </source>
</reference>
<dbReference type="GO" id="GO:0003677">
    <property type="term" value="F:DNA binding"/>
    <property type="evidence" value="ECO:0007669"/>
    <property type="project" value="InterPro"/>
</dbReference>
<organism evidence="3">
    <name type="scientific">Blastobotrys adeninivorans</name>
    <name type="common">Yeast</name>
    <name type="synonym">Arxula adeninivorans</name>
    <dbReference type="NCBI Taxonomy" id="409370"/>
    <lineage>
        <taxon>Eukaryota</taxon>
        <taxon>Fungi</taxon>
        <taxon>Dikarya</taxon>
        <taxon>Ascomycota</taxon>
        <taxon>Saccharomycotina</taxon>
        <taxon>Dipodascomycetes</taxon>
        <taxon>Dipodascales</taxon>
        <taxon>Trichomonascaceae</taxon>
        <taxon>Blastobotrys</taxon>
    </lineage>
</organism>
<feature type="compositionally biased region" description="Basic and acidic residues" evidence="1">
    <location>
        <begin position="491"/>
        <end position="505"/>
    </location>
</feature>
<dbReference type="GO" id="GO:0000981">
    <property type="term" value="F:DNA-binding transcription factor activity, RNA polymerase II-specific"/>
    <property type="evidence" value="ECO:0007669"/>
    <property type="project" value="UniProtKB-ARBA"/>
</dbReference>
<dbReference type="PANTHER" id="PTHR43828">
    <property type="entry name" value="ASPARAGINASE"/>
    <property type="match status" value="1"/>
</dbReference>
<feature type="region of interest" description="Disordered" evidence="1">
    <location>
        <begin position="462"/>
        <end position="513"/>
    </location>
</feature>
<name>A0A060TCY4_BLAAD</name>
<feature type="region of interest" description="Disordered" evidence="1">
    <location>
        <begin position="353"/>
        <end position="372"/>
    </location>
</feature>
<reference evidence="3" key="1">
    <citation type="submission" date="2014-02" db="EMBL/GenBank/DDBJ databases">
        <authorList>
            <person name="Genoscope - CEA"/>
        </authorList>
    </citation>
    <scope>NUCLEOTIDE SEQUENCE</scope>
    <source>
        <strain evidence="3">LS3</strain>
    </source>
</reference>
<dbReference type="EMBL" id="HG937694">
    <property type="protein sequence ID" value="CDP38965.1"/>
    <property type="molecule type" value="Genomic_DNA"/>
</dbReference>
<feature type="region of interest" description="Disordered" evidence="1">
    <location>
        <begin position="244"/>
        <end position="316"/>
    </location>
</feature>
<dbReference type="PANTHER" id="PTHR43828:SF5">
    <property type="entry name" value="TRANSCRIPTIONAL REPRESSOR XBP1"/>
    <property type="match status" value="1"/>
</dbReference>
<feature type="region of interest" description="Disordered" evidence="1">
    <location>
        <begin position="1"/>
        <end position="117"/>
    </location>
</feature>